<dbReference type="Pfam" id="PF03083">
    <property type="entry name" value="MtN3_slv"/>
    <property type="match status" value="1"/>
</dbReference>
<evidence type="ECO:0000256" key="1">
    <source>
        <dbReference type="SAM" id="Phobius"/>
    </source>
</evidence>
<organism evidence="2 3">
    <name type="scientific">Convivina praedatoris</name>
    <dbReference type="NCBI Taxonomy" id="2880963"/>
    <lineage>
        <taxon>Bacteria</taxon>
        <taxon>Bacillati</taxon>
        <taxon>Bacillota</taxon>
        <taxon>Bacilli</taxon>
        <taxon>Lactobacillales</taxon>
        <taxon>Lactobacillaceae</taxon>
        <taxon>Convivina</taxon>
    </lineage>
</organism>
<accession>A0ABM9D3A4</accession>
<proteinExistence type="predicted"/>
<gene>
    <name evidence="2" type="ORF">LMG032447_00678</name>
</gene>
<comment type="caution">
    <text evidence="2">The sequence shown here is derived from an EMBL/GenBank/DDBJ whole genome shotgun (WGS) entry which is preliminary data.</text>
</comment>
<keyword evidence="1" id="KW-0812">Transmembrane</keyword>
<dbReference type="InterPro" id="IPR004316">
    <property type="entry name" value="SWEET_rpt"/>
</dbReference>
<dbReference type="EMBL" id="CAKOEU010000003">
    <property type="protein sequence ID" value="CAH1853612.1"/>
    <property type="molecule type" value="Genomic_DNA"/>
</dbReference>
<dbReference type="RefSeq" id="WP_248706097.1">
    <property type="nucleotide sequence ID" value="NZ_CAKOET010000003.1"/>
</dbReference>
<dbReference type="Gene3D" id="1.20.1280.290">
    <property type="match status" value="1"/>
</dbReference>
<keyword evidence="3" id="KW-1185">Reference proteome</keyword>
<name>A0ABM9D3A4_9LACO</name>
<feature type="transmembrane region" description="Helical" evidence="1">
    <location>
        <begin position="40"/>
        <end position="58"/>
    </location>
</feature>
<evidence type="ECO:0008006" key="4">
    <source>
        <dbReference type="Google" id="ProtNLM"/>
    </source>
</evidence>
<evidence type="ECO:0000313" key="2">
    <source>
        <dbReference type="EMBL" id="CAH1853612.1"/>
    </source>
</evidence>
<sequence>MKDKFHVVIGSIGAFIGIFVFLAYIPQIFSNLAGDKAQPYQPLVAAVSCLIWVLYGLTNSPKKDYILIIPNALGVVLGLITALTAL</sequence>
<protein>
    <recommendedName>
        <fullName evidence="4">Integral membrane protein</fullName>
    </recommendedName>
</protein>
<feature type="transmembrane region" description="Helical" evidence="1">
    <location>
        <begin position="7"/>
        <end position="28"/>
    </location>
</feature>
<keyword evidence="1" id="KW-0472">Membrane</keyword>
<feature type="transmembrane region" description="Helical" evidence="1">
    <location>
        <begin position="65"/>
        <end position="85"/>
    </location>
</feature>
<keyword evidence="1" id="KW-1133">Transmembrane helix</keyword>
<evidence type="ECO:0000313" key="3">
    <source>
        <dbReference type="Proteomes" id="UP000838102"/>
    </source>
</evidence>
<reference evidence="2" key="1">
    <citation type="submission" date="2022-03" db="EMBL/GenBank/DDBJ databases">
        <authorList>
            <person name="Hettiarachchi G."/>
        </authorList>
    </citation>
    <scope>NUCLEOTIDE SEQUENCE</scope>
    <source>
        <strain evidence="2">LMG 32447</strain>
    </source>
</reference>
<dbReference type="Proteomes" id="UP000838102">
    <property type="component" value="Unassembled WGS sequence"/>
</dbReference>